<dbReference type="SUPFAM" id="SSF53474">
    <property type="entry name" value="alpha/beta-Hydrolases"/>
    <property type="match status" value="1"/>
</dbReference>
<accession>A0ABW6WTT9</accession>
<evidence type="ECO:0000313" key="2">
    <source>
        <dbReference type="Proteomes" id="UP001602245"/>
    </source>
</evidence>
<protein>
    <submittedName>
        <fullName evidence="1">Alpha/beta hydrolase</fullName>
    </submittedName>
</protein>
<dbReference type="Gene3D" id="3.40.50.1820">
    <property type="entry name" value="alpha/beta hydrolase"/>
    <property type="match status" value="1"/>
</dbReference>
<reference evidence="1 2" key="1">
    <citation type="submission" date="2024-10" db="EMBL/GenBank/DDBJ databases">
        <title>The Natural Products Discovery Center: Release of the First 8490 Sequenced Strains for Exploring Actinobacteria Biosynthetic Diversity.</title>
        <authorList>
            <person name="Kalkreuter E."/>
            <person name="Kautsar S.A."/>
            <person name="Yang D."/>
            <person name="Bader C.D."/>
            <person name="Teijaro C.N."/>
            <person name="Fluegel L."/>
            <person name="Davis C.M."/>
            <person name="Simpson J.R."/>
            <person name="Lauterbach L."/>
            <person name="Steele A.D."/>
            <person name="Gui C."/>
            <person name="Meng S."/>
            <person name="Li G."/>
            <person name="Viehrig K."/>
            <person name="Ye F."/>
            <person name="Su P."/>
            <person name="Kiefer A.F."/>
            <person name="Nichols A."/>
            <person name="Cepeda A.J."/>
            <person name="Yan W."/>
            <person name="Fan B."/>
            <person name="Jiang Y."/>
            <person name="Adhikari A."/>
            <person name="Zheng C.-J."/>
            <person name="Schuster L."/>
            <person name="Cowan T.M."/>
            <person name="Smanski M.J."/>
            <person name="Chevrette M.G."/>
            <person name="De Carvalho L.P.S."/>
            <person name="Shen B."/>
        </authorList>
    </citation>
    <scope>NUCLEOTIDE SEQUENCE [LARGE SCALE GENOMIC DNA]</scope>
    <source>
        <strain evidence="1 2">NPDC000087</strain>
    </source>
</reference>
<dbReference type="EMBL" id="JBIAZU010000008">
    <property type="protein sequence ID" value="MFF5296271.1"/>
    <property type="molecule type" value="Genomic_DNA"/>
</dbReference>
<dbReference type="Proteomes" id="UP001602245">
    <property type="component" value="Unassembled WGS sequence"/>
</dbReference>
<proteinExistence type="predicted"/>
<name>A0ABW6WTT9_9ACTN</name>
<keyword evidence="2" id="KW-1185">Reference proteome</keyword>
<organism evidence="1 2">
    <name type="scientific">Paractinoplanes globisporus</name>
    <dbReference type="NCBI Taxonomy" id="113565"/>
    <lineage>
        <taxon>Bacteria</taxon>
        <taxon>Bacillati</taxon>
        <taxon>Actinomycetota</taxon>
        <taxon>Actinomycetes</taxon>
        <taxon>Micromonosporales</taxon>
        <taxon>Micromonosporaceae</taxon>
        <taxon>Paractinoplanes</taxon>
    </lineage>
</organism>
<dbReference type="GO" id="GO:0016787">
    <property type="term" value="F:hydrolase activity"/>
    <property type="evidence" value="ECO:0007669"/>
    <property type="project" value="UniProtKB-KW"/>
</dbReference>
<gene>
    <name evidence="1" type="ORF">ACFY35_43125</name>
</gene>
<dbReference type="RefSeq" id="WP_020517045.1">
    <property type="nucleotide sequence ID" value="NZ_JBIAZU010000008.1"/>
</dbReference>
<sequence>MADAVVIPGRMFGPGAPLLMYTGDLARIRGATVHRHEWTATPPTDPATQEPWVRAQLGPLPGDRPLLIGKSLGSNAAGLAADHDLPAVWLTPLLTHPGVVAALDRATAPFLLIGGTADPSWDAELARRLTPHVFEVADADHGLYVPGLLTASIAVLAQVVDATAEFLDEIGWPHK</sequence>
<evidence type="ECO:0000313" key="1">
    <source>
        <dbReference type="EMBL" id="MFF5296271.1"/>
    </source>
</evidence>
<dbReference type="InterPro" id="IPR029058">
    <property type="entry name" value="AB_hydrolase_fold"/>
</dbReference>
<comment type="caution">
    <text evidence="1">The sequence shown here is derived from an EMBL/GenBank/DDBJ whole genome shotgun (WGS) entry which is preliminary data.</text>
</comment>
<keyword evidence="1" id="KW-0378">Hydrolase</keyword>